<feature type="coiled-coil region" evidence="1">
    <location>
        <begin position="13"/>
        <end position="95"/>
    </location>
</feature>
<accession>A0A1F4VDF1</accession>
<comment type="caution">
    <text evidence="2">The sequence shown here is derived from an EMBL/GenBank/DDBJ whole genome shotgun (WGS) entry which is preliminary data.</text>
</comment>
<protein>
    <submittedName>
        <fullName evidence="2">Uncharacterized protein</fullName>
    </submittedName>
</protein>
<keyword evidence="1" id="KW-0175">Coiled coil</keyword>
<organism evidence="2 3">
    <name type="scientific">candidate division WWE3 bacterium RIFCSPLOWO2_01_FULL_41_18</name>
    <dbReference type="NCBI Taxonomy" id="1802625"/>
    <lineage>
        <taxon>Bacteria</taxon>
        <taxon>Katanobacteria</taxon>
    </lineage>
</organism>
<evidence type="ECO:0000313" key="2">
    <source>
        <dbReference type="EMBL" id="OGC55261.1"/>
    </source>
</evidence>
<name>A0A1F4VDF1_UNCKA</name>
<evidence type="ECO:0000313" key="3">
    <source>
        <dbReference type="Proteomes" id="UP000176504"/>
    </source>
</evidence>
<dbReference type="AlphaFoldDB" id="A0A1F4VDF1"/>
<evidence type="ECO:0000256" key="1">
    <source>
        <dbReference type="SAM" id="Coils"/>
    </source>
</evidence>
<dbReference type="EMBL" id="MEVI01000003">
    <property type="protein sequence ID" value="OGC55261.1"/>
    <property type="molecule type" value="Genomic_DNA"/>
</dbReference>
<sequence>MENGSIQKRIEIIETLSKELKSLNEMLKESLEKDPTYMKSEEEKSKIREEVKVAKNKAEEKSDVKNILMEIKEKRDEIKEAKETLSLELVEYYRQNSILTIEDGEGRVREMKISVRLSNPKPQ</sequence>
<dbReference type="Proteomes" id="UP000176504">
    <property type="component" value="Unassembled WGS sequence"/>
</dbReference>
<reference evidence="2 3" key="1">
    <citation type="journal article" date="2016" name="Nat. Commun.">
        <title>Thousands of microbial genomes shed light on interconnected biogeochemical processes in an aquifer system.</title>
        <authorList>
            <person name="Anantharaman K."/>
            <person name="Brown C.T."/>
            <person name="Hug L.A."/>
            <person name="Sharon I."/>
            <person name="Castelle C.J."/>
            <person name="Probst A.J."/>
            <person name="Thomas B.C."/>
            <person name="Singh A."/>
            <person name="Wilkins M.J."/>
            <person name="Karaoz U."/>
            <person name="Brodie E.L."/>
            <person name="Williams K.H."/>
            <person name="Hubbard S.S."/>
            <person name="Banfield J.F."/>
        </authorList>
    </citation>
    <scope>NUCLEOTIDE SEQUENCE [LARGE SCALE GENOMIC DNA]</scope>
</reference>
<gene>
    <name evidence="2" type="ORF">A3A78_04780</name>
</gene>
<proteinExistence type="predicted"/>